<proteinExistence type="predicted"/>
<sequence>MVIVDLPSPRLNNVSFFSFRRVHNNNFRSHQEGRVVEAKLEVTVEEDDDRTTTNNLKSESLTHLNVLSSSDSVRFIRINKRQRHPSNQPRSSVSWELDSKEGFLILRHDVPLHPILGSSLHYSFRSSGLNINSSSSEPGSSSSMFPVMSTAPGGRGGELGAVSSQTQSLARKRSDSVSVERGKRRKKLVTTGEEECHSTSSTIPSTTSTPFFSAAETLLTFEDQSEFHFESEVGRFSKPKFCIDKDEECDAIDW</sequence>
<dbReference type="Proteomes" id="UP000297245">
    <property type="component" value="Unassembled WGS sequence"/>
</dbReference>
<feature type="region of interest" description="Disordered" evidence="1">
    <location>
        <begin position="131"/>
        <end position="207"/>
    </location>
</feature>
<evidence type="ECO:0000313" key="2">
    <source>
        <dbReference type="EMBL" id="THU78402.1"/>
    </source>
</evidence>
<accession>A0A4S8KRL9</accession>
<keyword evidence="3" id="KW-1185">Reference proteome</keyword>
<feature type="compositionally biased region" description="Basic and acidic residues" evidence="1">
    <location>
        <begin position="172"/>
        <end position="181"/>
    </location>
</feature>
<evidence type="ECO:0000313" key="3">
    <source>
        <dbReference type="Proteomes" id="UP000297245"/>
    </source>
</evidence>
<dbReference type="AlphaFoldDB" id="A0A4S8KRL9"/>
<evidence type="ECO:0000256" key="1">
    <source>
        <dbReference type="SAM" id="MobiDB-lite"/>
    </source>
</evidence>
<organism evidence="2 3">
    <name type="scientific">Dendrothele bispora (strain CBS 962.96)</name>
    <dbReference type="NCBI Taxonomy" id="1314807"/>
    <lineage>
        <taxon>Eukaryota</taxon>
        <taxon>Fungi</taxon>
        <taxon>Dikarya</taxon>
        <taxon>Basidiomycota</taxon>
        <taxon>Agaricomycotina</taxon>
        <taxon>Agaricomycetes</taxon>
        <taxon>Agaricomycetidae</taxon>
        <taxon>Agaricales</taxon>
        <taxon>Agaricales incertae sedis</taxon>
        <taxon>Dendrothele</taxon>
    </lineage>
</organism>
<protein>
    <submittedName>
        <fullName evidence="2">Uncharacterized protein</fullName>
    </submittedName>
</protein>
<reference evidence="2 3" key="1">
    <citation type="journal article" date="2019" name="Nat. Ecol. Evol.">
        <title>Megaphylogeny resolves global patterns of mushroom evolution.</title>
        <authorList>
            <person name="Varga T."/>
            <person name="Krizsan K."/>
            <person name="Foldi C."/>
            <person name="Dima B."/>
            <person name="Sanchez-Garcia M."/>
            <person name="Sanchez-Ramirez S."/>
            <person name="Szollosi G.J."/>
            <person name="Szarkandi J.G."/>
            <person name="Papp V."/>
            <person name="Albert L."/>
            <person name="Andreopoulos W."/>
            <person name="Angelini C."/>
            <person name="Antonin V."/>
            <person name="Barry K.W."/>
            <person name="Bougher N.L."/>
            <person name="Buchanan P."/>
            <person name="Buyck B."/>
            <person name="Bense V."/>
            <person name="Catcheside P."/>
            <person name="Chovatia M."/>
            <person name="Cooper J."/>
            <person name="Damon W."/>
            <person name="Desjardin D."/>
            <person name="Finy P."/>
            <person name="Geml J."/>
            <person name="Haridas S."/>
            <person name="Hughes K."/>
            <person name="Justo A."/>
            <person name="Karasinski D."/>
            <person name="Kautmanova I."/>
            <person name="Kiss B."/>
            <person name="Kocsube S."/>
            <person name="Kotiranta H."/>
            <person name="LaButti K.M."/>
            <person name="Lechner B.E."/>
            <person name="Liimatainen K."/>
            <person name="Lipzen A."/>
            <person name="Lukacs Z."/>
            <person name="Mihaltcheva S."/>
            <person name="Morgado L.N."/>
            <person name="Niskanen T."/>
            <person name="Noordeloos M.E."/>
            <person name="Ohm R.A."/>
            <person name="Ortiz-Santana B."/>
            <person name="Ovrebo C."/>
            <person name="Racz N."/>
            <person name="Riley R."/>
            <person name="Savchenko A."/>
            <person name="Shiryaev A."/>
            <person name="Soop K."/>
            <person name="Spirin V."/>
            <person name="Szebenyi C."/>
            <person name="Tomsovsky M."/>
            <person name="Tulloss R.E."/>
            <person name="Uehling J."/>
            <person name="Grigoriev I.V."/>
            <person name="Vagvolgyi C."/>
            <person name="Papp T."/>
            <person name="Martin F.M."/>
            <person name="Miettinen O."/>
            <person name="Hibbett D.S."/>
            <person name="Nagy L.G."/>
        </authorList>
    </citation>
    <scope>NUCLEOTIDE SEQUENCE [LARGE SCALE GENOMIC DNA]</scope>
    <source>
        <strain evidence="2 3">CBS 962.96</strain>
    </source>
</reference>
<name>A0A4S8KRL9_DENBC</name>
<dbReference type="EMBL" id="ML180199">
    <property type="protein sequence ID" value="THU78402.1"/>
    <property type="molecule type" value="Genomic_DNA"/>
</dbReference>
<feature type="compositionally biased region" description="Low complexity" evidence="1">
    <location>
        <begin position="198"/>
        <end position="207"/>
    </location>
</feature>
<feature type="compositionally biased region" description="Low complexity" evidence="1">
    <location>
        <begin position="131"/>
        <end position="143"/>
    </location>
</feature>
<gene>
    <name evidence="2" type="ORF">K435DRAFT_876669</name>
</gene>